<protein>
    <submittedName>
        <fullName evidence="1">Uncharacterized protein</fullName>
    </submittedName>
</protein>
<dbReference type="EMBL" id="CAMAPF010000002">
    <property type="protein sequence ID" value="CAH9050636.1"/>
    <property type="molecule type" value="Genomic_DNA"/>
</dbReference>
<dbReference type="Proteomes" id="UP001152523">
    <property type="component" value="Unassembled WGS sequence"/>
</dbReference>
<name>A0AAV0BY99_9ASTE</name>
<evidence type="ECO:0000313" key="2">
    <source>
        <dbReference type="Proteomes" id="UP001152523"/>
    </source>
</evidence>
<proteinExistence type="predicted"/>
<reference evidence="1" key="1">
    <citation type="submission" date="2022-07" db="EMBL/GenBank/DDBJ databases">
        <authorList>
            <person name="Macas J."/>
            <person name="Novak P."/>
            <person name="Neumann P."/>
        </authorList>
    </citation>
    <scope>NUCLEOTIDE SEQUENCE</scope>
</reference>
<dbReference type="AlphaFoldDB" id="A0AAV0BY99"/>
<comment type="caution">
    <text evidence="1">The sequence shown here is derived from an EMBL/GenBank/DDBJ whole genome shotgun (WGS) entry which is preliminary data.</text>
</comment>
<sequence length="112" mass="13054">MECGRVTSDHTKTTWAVRVRVVSVYEVVAHARGGSTMEMILHDEEVYIFFLDVISFLKIISSFEVLSMIRDPAILAMYKKSEVDTLELDDLEEKEMVTHFFQLRLRCTYLQT</sequence>
<organism evidence="1 2">
    <name type="scientific">Cuscuta epithymum</name>
    <dbReference type="NCBI Taxonomy" id="186058"/>
    <lineage>
        <taxon>Eukaryota</taxon>
        <taxon>Viridiplantae</taxon>
        <taxon>Streptophyta</taxon>
        <taxon>Embryophyta</taxon>
        <taxon>Tracheophyta</taxon>
        <taxon>Spermatophyta</taxon>
        <taxon>Magnoliopsida</taxon>
        <taxon>eudicotyledons</taxon>
        <taxon>Gunneridae</taxon>
        <taxon>Pentapetalae</taxon>
        <taxon>asterids</taxon>
        <taxon>lamiids</taxon>
        <taxon>Solanales</taxon>
        <taxon>Convolvulaceae</taxon>
        <taxon>Cuscuteae</taxon>
        <taxon>Cuscuta</taxon>
        <taxon>Cuscuta subgen. Cuscuta</taxon>
    </lineage>
</organism>
<accession>A0AAV0BY99</accession>
<keyword evidence="2" id="KW-1185">Reference proteome</keyword>
<gene>
    <name evidence="1" type="ORF">CEPIT_LOCUS110</name>
</gene>
<evidence type="ECO:0000313" key="1">
    <source>
        <dbReference type="EMBL" id="CAH9050636.1"/>
    </source>
</evidence>